<accession>A0ABS9TJL8</accession>
<dbReference type="InterPro" id="IPR045155">
    <property type="entry name" value="Beta-lactam_cat"/>
</dbReference>
<organism evidence="2 3">
    <name type="scientific">Pseudonocardia alaniniphila</name>
    <dbReference type="NCBI Taxonomy" id="75291"/>
    <lineage>
        <taxon>Bacteria</taxon>
        <taxon>Bacillati</taxon>
        <taxon>Actinomycetota</taxon>
        <taxon>Actinomycetes</taxon>
        <taxon>Pseudonocardiales</taxon>
        <taxon>Pseudonocardiaceae</taxon>
        <taxon>Pseudonocardia</taxon>
    </lineage>
</organism>
<evidence type="ECO:0000313" key="2">
    <source>
        <dbReference type="EMBL" id="MCH6168598.1"/>
    </source>
</evidence>
<evidence type="ECO:0000313" key="3">
    <source>
        <dbReference type="Proteomes" id="UP001299970"/>
    </source>
</evidence>
<feature type="domain" description="Beta-lactamase class A catalytic" evidence="1">
    <location>
        <begin position="142"/>
        <end position="278"/>
    </location>
</feature>
<sequence>MRSALLVVALAVFLGAGAFLLEGRTDAGVADASPGSVASRTAMAPVAMPALDAGDTAGVAAASSAAVDSAVQRADAVQAANPRTQIGAAVLDRKTGMLAVGTNGTTRFYSASVVKLYTVVAILHRVDAGKLTLSATDRNDIQRALVASDDNAMDALWVKFGGAETVSQTISLVGLKDSQPPADPSQWGETKISARDVTAVYNYVLQSMSSASRSMIMNALGHAQDKGADGFDQAFGLIAPPRQSNVAAKQGWMWINSDFDLHTTGVLGSDDRYVVVILSKNPANAGSAAARTIVNKATAAAEAAIPQPR</sequence>
<keyword evidence="3" id="KW-1185">Reference proteome</keyword>
<dbReference type="InterPro" id="IPR000871">
    <property type="entry name" value="Beta-lactam_class-A"/>
</dbReference>
<dbReference type="PANTHER" id="PTHR35333:SF4">
    <property type="entry name" value="SLR0121 PROTEIN"/>
    <property type="match status" value="1"/>
</dbReference>
<evidence type="ECO:0000259" key="1">
    <source>
        <dbReference type="Pfam" id="PF13354"/>
    </source>
</evidence>
<dbReference type="RefSeq" id="WP_241039242.1">
    <property type="nucleotide sequence ID" value="NZ_BAAAJF010000022.1"/>
</dbReference>
<dbReference type="SUPFAM" id="SSF56601">
    <property type="entry name" value="beta-lactamase/transpeptidase-like"/>
    <property type="match status" value="1"/>
</dbReference>
<comment type="caution">
    <text evidence="2">The sequence shown here is derived from an EMBL/GenBank/DDBJ whole genome shotgun (WGS) entry which is preliminary data.</text>
</comment>
<dbReference type="Gene3D" id="3.40.710.10">
    <property type="entry name" value="DD-peptidase/beta-lactamase superfamily"/>
    <property type="match status" value="1"/>
</dbReference>
<reference evidence="2 3" key="1">
    <citation type="submission" date="2022-03" db="EMBL/GenBank/DDBJ databases">
        <title>Pseudonocardia alaer sp. nov., a novel actinomycete isolated from reed forest soil.</title>
        <authorList>
            <person name="Wang L."/>
        </authorList>
    </citation>
    <scope>NUCLEOTIDE SEQUENCE [LARGE SCALE GENOMIC DNA]</scope>
    <source>
        <strain evidence="2 3">Y-16303</strain>
    </source>
</reference>
<dbReference type="PANTHER" id="PTHR35333">
    <property type="entry name" value="BETA-LACTAMASE"/>
    <property type="match status" value="1"/>
</dbReference>
<protein>
    <recommendedName>
        <fullName evidence="1">Beta-lactamase class A catalytic domain-containing protein</fullName>
    </recommendedName>
</protein>
<dbReference type="InterPro" id="IPR012338">
    <property type="entry name" value="Beta-lactam/transpept-like"/>
</dbReference>
<gene>
    <name evidence="2" type="ORF">MMF94_23135</name>
</gene>
<dbReference type="Proteomes" id="UP001299970">
    <property type="component" value="Unassembled WGS sequence"/>
</dbReference>
<feature type="domain" description="Beta-lactamase class A catalytic" evidence="1">
    <location>
        <begin position="89"/>
        <end position="134"/>
    </location>
</feature>
<dbReference type="Pfam" id="PF13354">
    <property type="entry name" value="Beta-lactamase2"/>
    <property type="match status" value="2"/>
</dbReference>
<name>A0ABS9TJL8_9PSEU</name>
<dbReference type="EMBL" id="JAKXMK010000020">
    <property type="protein sequence ID" value="MCH6168598.1"/>
    <property type="molecule type" value="Genomic_DNA"/>
</dbReference>
<proteinExistence type="predicted"/>